<gene>
    <name evidence="1" type="ORF">N0V91_006186</name>
</gene>
<keyword evidence="2" id="KW-1185">Reference proteome</keyword>
<dbReference type="EMBL" id="JAPEVA010000046">
    <property type="protein sequence ID" value="KAJ4404076.1"/>
    <property type="molecule type" value="Genomic_DNA"/>
</dbReference>
<dbReference type="OrthoDB" id="271448at2759"/>
<reference evidence="1" key="1">
    <citation type="submission" date="2022-10" db="EMBL/GenBank/DDBJ databases">
        <title>Tapping the CABI collections for fungal endophytes: first genome assemblies for Collariella, Neodidymelliopsis, Ascochyta clinopodiicola, Didymella pomorum, Didymosphaeria variabile, Neocosmospora piperis and Neocucurbitaria cava.</title>
        <authorList>
            <person name="Hill R."/>
        </authorList>
    </citation>
    <scope>NUCLEOTIDE SEQUENCE</scope>
    <source>
        <strain evidence="1">IMI 355091</strain>
    </source>
</reference>
<accession>A0A9W8ZAZ3</accession>
<sequence length="179" mass="19566">MSRSELLQTLRLISAWPTSKIFAACSQIATGTSTTTIAITASADPIVSTVVKNFETVVVIQTTCTAAAPRLTAPSHTKICGGDRLDSASTIDLSVAGYINVGGYTFNAFADALWIYANWNEGVFYSVDGHIRSQKIYFSWFTSSYYWGHERSHFTATFDEGTGKNVMFADYGFNNVHKG</sequence>
<protein>
    <submittedName>
        <fullName evidence="1">Uncharacterized protein</fullName>
    </submittedName>
</protein>
<evidence type="ECO:0000313" key="1">
    <source>
        <dbReference type="EMBL" id="KAJ4404076.1"/>
    </source>
</evidence>
<evidence type="ECO:0000313" key="2">
    <source>
        <dbReference type="Proteomes" id="UP001140510"/>
    </source>
</evidence>
<name>A0A9W8ZAZ3_9PLEO</name>
<proteinExistence type="predicted"/>
<organism evidence="1 2">
    <name type="scientific">Didymella pomorum</name>
    <dbReference type="NCBI Taxonomy" id="749634"/>
    <lineage>
        <taxon>Eukaryota</taxon>
        <taxon>Fungi</taxon>
        <taxon>Dikarya</taxon>
        <taxon>Ascomycota</taxon>
        <taxon>Pezizomycotina</taxon>
        <taxon>Dothideomycetes</taxon>
        <taxon>Pleosporomycetidae</taxon>
        <taxon>Pleosporales</taxon>
        <taxon>Pleosporineae</taxon>
        <taxon>Didymellaceae</taxon>
        <taxon>Didymella</taxon>
    </lineage>
</organism>
<comment type="caution">
    <text evidence="1">The sequence shown here is derived from an EMBL/GenBank/DDBJ whole genome shotgun (WGS) entry which is preliminary data.</text>
</comment>
<dbReference type="AlphaFoldDB" id="A0A9W8ZAZ3"/>
<dbReference type="Proteomes" id="UP001140510">
    <property type="component" value="Unassembled WGS sequence"/>
</dbReference>